<protein>
    <recommendedName>
        <fullName evidence="3">dTTP/UTP pyrophosphatase</fullName>
        <shortName evidence="3">dTTPase/UTPase</shortName>
        <ecNumber evidence="3">3.6.1.9</ecNumber>
    </recommendedName>
    <alternativeName>
        <fullName evidence="3">Nucleoside triphosphate pyrophosphatase</fullName>
    </alternativeName>
    <alternativeName>
        <fullName evidence="3">Nucleotide pyrophosphatase</fullName>
        <shortName evidence="3">Nucleotide PPase</shortName>
    </alternativeName>
</protein>
<dbReference type="InterPro" id="IPR029001">
    <property type="entry name" value="ITPase-like_fam"/>
</dbReference>
<dbReference type="HAMAP" id="MF_00528">
    <property type="entry name" value="Maf"/>
    <property type="match status" value="1"/>
</dbReference>
<dbReference type="PIRSF" id="PIRSF006305">
    <property type="entry name" value="Maf"/>
    <property type="match status" value="1"/>
</dbReference>
<name>A0A7X2MXF1_9CLOT</name>
<dbReference type="GO" id="GO:0047429">
    <property type="term" value="F:nucleoside triphosphate diphosphatase activity"/>
    <property type="evidence" value="ECO:0007669"/>
    <property type="project" value="UniProtKB-EC"/>
</dbReference>
<evidence type="ECO:0000256" key="1">
    <source>
        <dbReference type="ARBA" id="ARBA00001968"/>
    </source>
</evidence>
<reference evidence="4 5" key="1">
    <citation type="submission" date="2019-08" db="EMBL/GenBank/DDBJ databases">
        <title>In-depth cultivation of the pig gut microbiome towards novel bacterial diversity and tailored functional studies.</title>
        <authorList>
            <person name="Wylensek D."/>
            <person name="Hitch T.C.A."/>
            <person name="Clavel T."/>
        </authorList>
    </citation>
    <scope>NUCLEOTIDE SEQUENCE [LARGE SCALE GENOMIC DNA]</scope>
    <source>
        <strain evidence="4 5">WCA-383-APC-5B</strain>
    </source>
</reference>
<dbReference type="SUPFAM" id="SSF52972">
    <property type="entry name" value="ITPase-like"/>
    <property type="match status" value="1"/>
</dbReference>
<evidence type="ECO:0000313" key="5">
    <source>
        <dbReference type="Proteomes" id="UP000460287"/>
    </source>
</evidence>
<comment type="catalytic activity">
    <reaction evidence="3">
        <text>UTP + H2O = UMP + diphosphate + H(+)</text>
        <dbReference type="Rhea" id="RHEA:29395"/>
        <dbReference type="ChEBI" id="CHEBI:15377"/>
        <dbReference type="ChEBI" id="CHEBI:15378"/>
        <dbReference type="ChEBI" id="CHEBI:33019"/>
        <dbReference type="ChEBI" id="CHEBI:46398"/>
        <dbReference type="ChEBI" id="CHEBI:57865"/>
        <dbReference type="EC" id="3.6.1.9"/>
    </reaction>
</comment>
<organism evidence="4 5">
    <name type="scientific">Inconstantimicrobium porci</name>
    <dbReference type="NCBI Taxonomy" id="2652291"/>
    <lineage>
        <taxon>Bacteria</taxon>
        <taxon>Bacillati</taxon>
        <taxon>Bacillota</taxon>
        <taxon>Clostridia</taxon>
        <taxon>Eubacteriales</taxon>
        <taxon>Clostridiaceae</taxon>
        <taxon>Inconstantimicrobium</taxon>
    </lineage>
</organism>
<feature type="site" description="Important for substrate specificity" evidence="3">
    <location>
        <position position="155"/>
    </location>
</feature>
<dbReference type="Gene3D" id="3.90.950.10">
    <property type="match status" value="1"/>
</dbReference>
<evidence type="ECO:0000313" key="4">
    <source>
        <dbReference type="EMBL" id="MSR90863.1"/>
    </source>
</evidence>
<dbReference type="AlphaFoldDB" id="A0A7X2MXF1"/>
<comment type="similarity">
    <text evidence="3">Belongs to the Maf family. YhdE subfamily.</text>
</comment>
<comment type="catalytic activity">
    <reaction evidence="3">
        <text>dTTP + H2O = dTMP + diphosphate + H(+)</text>
        <dbReference type="Rhea" id="RHEA:28534"/>
        <dbReference type="ChEBI" id="CHEBI:15377"/>
        <dbReference type="ChEBI" id="CHEBI:15378"/>
        <dbReference type="ChEBI" id="CHEBI:33019"/>
        <dbReference type="ChEBI" id="CHEBI:37568"/>
        <dbReference type="ChEBI" id="CHEBI:63528"/>
        <dbReference type="EC" id="3.6.1.9"/>
    </reaction>
</comment>
<dbReference type="GO" id="GO:0005737">
    <property type="term" value="C:cytoplasm"/>
    <property type="evidence" value="ECO:0007669"/>
    <property type="project" value="UniProtKB-SubCell"/>
</dbReference>
<dbReference type="NCBIfam" id="TIGR00172">
    <property type="entry name" value="maf"/>
    <property type="match status" value="1"/>
</dbReference>
<dbReference type="NCBIfam" id="NF000867">
    <property type="entry name" value="PRK00078.1"/>
    <property type="match status" value="1"/>
</dbReference>
<dbReference type="RefSeq" id="WP_154530743.1">
    <property type="nucleotide sequence ID" value="NZ_JAXFSD010000034.1"/>
</dbReference>
<dbReference type="EMBL" id="VULX01000005">
    <property type="protein sequence ID" value="MSR90863.1"/>
    <property type="molecule type" value="Genomic_DNA"/>
</dbReference>
<dbReference type="EC" id="3.6.1.9" evidence="3"/>
<keyword evidence="3" id="KW-0546">Nucleotide metabolism</keyword>
<feature type="site" description="Important for substrate specificity" evidence="3">
    <location>
        <position position="11"/>
    </location>
</feature>
<comment type="cofactor">
    <cofactor evidence="1 3">
        <name>a divalent metal cation</name>
        <dbReference type="ChEBI" id="CHEBI:60240"/>
    </cofactor>
</comment>
<proteinExistence type="inferred from homology"/>
<dbReference type="Proteomes" id="UP000460287">
    <property type="component" value="Unassembled WGS sequence"/>
</dbReference>
<gene>
    <name evidence="4" type="ORF">FYJ33_05400</name>
</gene>
<sequence length="188" mass="21018">MRIVLASASLRRQELLKRLYNRFDIIISNFDEESVKYNGSPEEYVKELSNGKALDVAQTLDDGAIVIAADTIVVHDNNILLKPKDENDAEKMLKSLSGDIHHVYSGVTVVNTYNGKIVNEAVVTEVKFSELKDEEIKRYIKTGEPMDKAGAYGIQGYGGIFVEKINGSYYNVVGLPLNKLKNMLEEVM</sequence>
<dbReference type="PANTHER" id="PTHR43213">
    <property type="entry name" value="BIFUNCTIONAL DTTP/UTP PYROPHOSPHATASE/METHYLTRANSFERASE PROTEIN-RELATED"/>
    <property type="match status" value="1"/>
</dbReference>
<dbReference type="InterPro" id="IPR003697">
    <property type="entry name" value="Maf-like"/>
</dbReference>
<dbReference type="CDD" id="cd00555">
    <property type="entry name" value="Maf"/>
    <property type="match status" value="1"/>
</dbReference>
<accession>A0A7X2MXF1</accession>
<comment type="function">
    <text evidence="3">Nucleoside triphosphate pyrophosphatase that hydrolyzes dTTP and UTP. May have a dual role in cell division arrest and in preventing the incorporation of modified nucleotides into cellular nucleic acids.</text>
</comment>
<keyword evidence="5" id="KW-1185">Reference proteome</keyword>
<keyword evidence="3" id="KW-0963">Cytoplasm</keyword>
<keyword evidence="2 3" id="KW-0378">Hydrolase</keyword>
<dbReference type="Pfam" id="PF02545">
    <property type="entry name" value="Maf"/>
    <property type="match status" value="1"/>
</dbReference>
<evidence type="ECO:0000256" key="2">
    <source>
        <dbReference type="ARBA" id="ARBA00022801"/>
    </source>
</evidence>
<comment type="caution">
    <text evidence="4">The sequence shown here is derived from an EMBL/GenBank/DDBJ whole genome shotgun (WGS) entry which is preliminary data.</text>
</comment>
<feature type="active site" description="Proton acceptor" evidence="3">
    <location>
        <position position="70"/>
    </location>
</feature>
<dbReference type="GO" id="GO:0009117">
    <property type="term" value="P:nucleotide metabolic process"/>
    <property type="evidence" value="ECO:0007669"/>
    <property type="project" value="UniProtKB-KW"/>
</dbReference>
<feature type="site" description="Important for substrate specificity" evidence="3">
    <location>
        <position position="71"/>
    </location>
</feature>
<comment type="subcellular location">
    <subcellularLocation>
        <location evidence="3">Cytoplasm</location>
    </subcellularLocation>
</comment>
<dbReference type="PANTHER" id="PTHR43213:SF5">
    <property type="entry name" value="BIFUNCTIONAL DTTP_UTP PYROPHOSPHATASE_METHYLTRANSFERASE PROTEIN-RELATED"/>
    <property type="match status" value="1"/>
</dbReference>
<comment type="caution">
    <text evidence="3">Lacks conserved residue(s) required for the propagation of feature annotation.</text>
</comment>
<evidence type="ECO:0000256" key="3">
    <source>
        <dbReference type="HAMAP-Rule" id="MF_00528"/>
    </source>
</evidence>